<evidence type="ECO:0000313" key="4">
    <source>
        <dbReference type="Proteomes" id="UP001597326"/>
    </source>
</evidence>
<protein>
    <submittedName>
        <fullName evidence="3">GerMN domain-containing protein</fullName>
    </submittedName>
</protein>
<dbReference type="InterPro" id="IPR019606">
    <property type="entry name" value="GerMN"/>
</dbReference>
<evidence type="ECO:0000256" key="1">
    <source>
        <dbReference type="SAM" id="SignalP"/>
    </source>
</evidence>
<accession>A0ABW4RS71</accession>
<comment type="caution">
    <text evidence="3">The sequence shown here is derived from an EMBL/GenBank/DDBJ whole genome shotgun (WGS) entry which is preliminary data.</text>
</comment>
<sequence>MRGRALLAAVTTLALAGCAGVPTSGPVEQVSPGTQTRVEGGVQVRAVPPQPDGSPDVVMAGFIDAMASQDPDYAVARQYLTPRAAQEWNPAAGVTVFDGDTRSNLPGSTTAGLQARVVGRLDAEGHYSAQGGSQLRHNFTMQQVDGQWRISNPPQGLLVSQYTLRNRFTPADVWFLGANGSSVVPERVWLAANPITPTQAVQALLRGPSDWLAPAVSTAIPTGAKLTLPAVTVTDGVAEVPLDGSLAGLSDARRTQLAVQLAWTLRHFGDITALRILANGEPWAVPGQSATGEVAVANLPDLSPVATSAGQQPFAVQDGLVGRLDEQGTFSALGGAFGSPSASERAAEVSASSSSGTVAVVDRQRRRLVSATIGRNDAEVRLSAAGISRPHMTPRGQLWAMVPGDASQALWQAGRTGPAHRVAVQELRGTTLLGFSISPDESSMAVVLRRGSATELGLLRLREGRLDGYRPLLLQVNQQKLSSIADVGWVGPGQLMVLASPQPSERATAHLVSADGALIEAVGPAGDQVLAGLATQPRLEGTSAMLLTASGELLRFETAWRWSSLPGRVQAVDFPS</sequence>
<name>A0ABW4RS71_9ACTN</name>
<evidence type="ECO:0000259" key="2">
    <source>
        <dbReference type="SMART" id="SM00909"/>
    </source>
</evidence>
<dbReference type="Proteomes" id="UP001597326">
    <property type="component" value="Unassembled WGS sequence"/>
</dbReference>
<dbReference type="InterPro" id="IPR059026">
    <property type="entry name" value="LpqB_N"/>
</dbReference>
<reference evidence="4" key="1">
    <citation type="journal article" date="2019" name="Int. J. Syst. Evol. Microbiol.">
        <title>The Global Catalogue of Microorganisms (GCM) 10K type strain sequencing project: providing services to taxonomists for standard genome sequencing and annotation.</title>
        <authorList>
            <consortium name="The Broad Institute Genomics Platform"/>
            <consortium name="The Broad Institute Genome Sequencing Center for Infectious Disease"/>
            <person name="Wu L."/>
            <person name="Ma J."/>
        </authorList>
    </citation>
    <scope>NUCLEOTIDE SEQUENCE [LARGE SCALE GENOMIC DNA]</scope>
    <source>
        <strain evidence="4">CAIM 431</strain>
    </source>
</reference>
<evidence type="ECO:0000313" key="3">
    <source>
        <dbReference type="EMBL" id="MFD1888909.1"/>
    </source>
</evidence>
<organism evidence="3 4">
    <name type="scientific">Luteococcus peritonei</name>
    <dbReference type="NCBI Taxonomy" id="88874"/>
    <lineage>
        <taxon>Bacteria</taxon>
        <taxon>Bacillati</taxon>
        <taxon>Actinomycetota</taxon>
        <taxon>Actinomycetes</taxon>
        <taxon>Propionibacteriales</taxon>
        <taxon>Propionibacteriaceae</taxon>
        <taxon>Luteococcus</taxon>
    </lineage>
</organism>
<feature type="domain" description="GerMN" evidence="2">
    <location>
        <begin position="197"/>
        <end position="287"/>
    </location>
</feature>
<dbReference type="RefSeq" id="WP_343875093.1">
    <property type="nucleotide sequence ID" value="NZ_BAAAIX010000028.1"/>
</dbReference>
<dbReference type="SMART" id="SM00909">
    <property type="entry name" value="Germane"/>
    <property type="match status" value="1"/>
</dbReference>
<keyword evidence="4" id="KW-1185">Reference proteome</keyword>
<dbReference type="PROSITE" id="PS51257">
    <property type="entry name" value="PROKAR_LIPOPROTEIN"/>
    <property type="match status" value="1"/>
</dbReference>
<dbReference type="EMBL" id="JBHUFZ010000005">
    <property type="protein sequence ID" value="MFD1888909.1"/>
    <property type="molecule type" value="Genomic_DNA"/>
</dbReference>
<dbReference type="Pfam" id="PF10646">
    <property type="entry name" value="Germane"/>
    <property type="match status" value="1"/>
</dbReference>
<feature type="signal peptide" evidence="1">
    <location>
        <begin position="1"/>
        <end position="16"/>
    </location>
</feature>
<proteinExistence type="predicted"/>
<feature type="chain" id="PRO_5045222176" evidence="1">
    <location>
        <begin position="17"/>
        <end position="576"/>
    </location>
</feature>
<gene>
    <name evidence="3" type="ORF">ACFSCS_01750</name>
</gene>
<keyword evidence="1" id="KW-0732">Signal</keyword>
<dbReference type="Pfam" id="PF25976">
    <property type="entry name" value="LpqB_N"/>
    <property type="match status" value="1"/>
</dbReference>